<gene>
    <name evidence="2" type="ORF">FNA46_02595</name>
</gene>
<evidence type="ECO:0008006" key="4">
    <source>
        <dbReference type="Google" id="ProtNLM"/>
    </source>
</evidence>
<evidence type="ECO:0000313" key="3">
    <source>
        <dbReference type="Proteomes" id="UP000316801"/>
    </source>
</evidence>
<proteinExistence type="predicted"/>
<evidence type="ECO:0000256" key="1">
    <source>
        <dbReference type="SAM" id="Phobius"/>
    </source>
</evidence>
<keyword evidence="1" id="KW-0812">Transmembrane</keyword>
<evidence type="ECO:0000313" key="2">
    <source>
        <dbReference type="EMBL" id="TRL42142.1"/>
    </source>
</evidence>
<accession>A0A549TH20</accession>
<comment type="caution">
    <text evidence="2">The sequence shown here is derived from an EMBL/GenBank/DDBJ whole genome shotgun (WGS) entry which is preliminary data.</text>
</comment>
<keyword evidence="1" id="KW-0472">Membrane</keyword>
<sequence>MPSFTEVKLYLFGLWLLIKGNRAGFQYLDLSDRGMMRSFWAIAWCAPAIAFSWVWWRFAYMQGLPPSQSLGAIFFLRMAMLEAANWILPLVLAGILALLLGIGRFFPAIVLVTNWLSLPFSYLYGVLSLVLVALPGLTGLVALIWLAAIVALIVAMSRIFRMVFGDQRLMIATITMVLIVPSLLISDALERFLDVYPG</sequence>
<dbReference type="AlphaFoldDB" id="A0A549TH20"/>
<feature type="transmembrane region" description="Helical" evidence="1">
    <location>
        <begin position="86"/>
        <end position="106"/>
    </location>
</feature>
<feature type="transmembrane region" description="Helical" evidence="1">
    <location>
        <begin position="38"/>
        <end position="56"/>
    </location>
</feature>
<name>A0A549TH20_9HYPH</name>
<keyword evidence="1" id="KW-1133">Transmembrane helix</keyword>
<dbReference type="RefSeq" id="WP_142880783.1">
    <property type="nucleotide sequence ID" value="NZ_VJMG01000007.1"/>
</dbReference>
<feature type="transmembrane region" description="Helical" evidence="1">
    <location>
        <begin position="169"/>
        <end position="189"/>
    </location>
</feature>
<organism evidence="2 3">
    <name type="scientific">Rhizobium straminoryzae</name>
    <dbReference type="NCBI Taxonomy" id="1387186"/>
    <lineage>
        <taxon>Bacteria</taxon>
        <taxon>Pseudomonadati</taxon>
        <taxon>Pseudomonadota</taxon>
        <taxon>Alphaproteobacteria</taxon>
        <taxon>Hyphomicrobiales</taxon>
        <taxon>Rhizobiaceae</taxon>
        <taxon>Rhizobium/Agrobacterium group</taxon>
        <taxon>Rhizobium</taxon>
    </lineage>
</organism>
<reference evidence="2 3" key="1">
    <citation type="submission" date="2019-07" db="EMBL/GenBank/DDBJ databases">
        <title>Ln-dependent methylotrophs.</title>
        <authorList>
            <person name="Tani A."/>
        </authorList>
    </citation>
    <scope>NUCLEOTIDE SEQUENCE [LARGE SCALE GENOMIC DNA]</scope>
    <source>
        <strain evidence="2 3">SM12</strain>
    </source>
</reference>
<dbReference type="Proteomes" id="UP000316801">
    <property type="component" value="Unassembled WGS sequence"/>
</dbReference>
<protein>
    <recommendedName>
        <fullName evidence="4">Yip1 domain-containing protein</fullName>
    </recommendedName>
</protein>
<keyword evidence="3" id="KW-1185">Reference proteome</keyword>
<feature type="transmembrane region" description="Helical" evidence="1">
    <location>
        <begin position="126"/>
        <end position="157"/>
    </location>
</feature>
<dbReference type="EMBL" id="VJMG01000007">
    <property type="protein sequence ID" value="TRL42142.1"/>
    <property type="molecule type" value="Genomic_DNA"/>
</dbReference>